<proteinExistence type="predicted"/>
<dbReference type="InterPro" id="IPR037523">
    <property type="entry name" value="VOC_core"/>
</dbReference>
<sequence>MPERTAIEARWSHVGLNCTDQDATEEFYTRWFGFRRARMVEADGVRVIFLRSGNVYLELFKTGAAPLFAPENDGPDNPGTARHLAFQVDDVDAFLAAADGALPVSLGPLTFDAFIPGWKTVWVTDPDGLVIEISQGYTDQSREELARYS</sequence>
<reference evidence="3" key="1">
    <citation type="submission" date="2021-03" db="EMBL/GenBank/DDBJ databases">
        <title>Whole genome sequence of Streptomyces bomunensis MMS17-BM035.</title>
        <authorList>
            <person name="Lee J.H."/>
        </authorList>
    </citation>
    <scope>NUCLEOTIDE SEQUENCE</scope>
    <source>
        <strain evidence="3">MMS17-BM035</strain>
    </source>
</reference>
<dbReference type="InterPro" id="IPR051785">
    <property type="entry name" value="MMCE/EMCE_epimerase"/>
</dbReference>
<evidence type="ECO:0000259" key="2">
    <source>
        <dbReference type="PROSITE" id="PS51819"/>
    </source>
</evidence>
<keyword evidence="4" id="KW-1185">Reference proteome</keyword>
<keyword evidence="1" id="KW-0479">Metal-binding</keyword>
<dbReference type="EMBL" id="JAGIQL010000004">
    <property type="protein sequence ID" value="MBP0456308.1"/>
    <property type="molecule type" value="Genomic_DNA"/>
</dbReference>
<dbReference type="PANTHER" id="PTHR43048">
    <property type="entry name" value="METHYLMALONYL-COA EPIMERASE"/>
    <property type="match status" value="1"/>
</dbReference>
<dbReference type="CDD" id="cd06587">
    <property type="entry name" value="VOC"/>
    <property type="match status" value="1"/>
</dbReference>
<dbReference type="GO" id="GO:0046491">
    <property type="term" value="P:L-methylmalonyl-CoA metabolic process"/>
    <property type="evidence" value="ECO:0007669"/>
    <property type="project" value="TreeGrafter"/>
</dbReference>
<feature type="domain" description="VOC" evidence="2">
    <location>
        <begin position="10"/>
        <end position="136"/>
    </location>
</feature>
<dbReference type="InterPro" id="IPR004360">
    <property type="entry name" value="Glyas_Fos-R_dOase_dom"/>
</dbReference>
<organism evidence="3 4">
    <name type="scientific">Streptomyces montanisoli</name>
    <dbReference type="NCBI Taxonomy" id="2798581"/>
    <lineage>
        <taxon>Bacteria</taxon>
        <taxon>Bacillati</taxon>
        <taxon>Actinomycetota</taxon>
        <taxon>Actinomycetes</taxon>
        <taxon>Kitasatosporales</taxon>
        <taxon>Streptomycetaceae</taxon>
        <taxon>Streptomyces</taxon>
    </lineage>
</organism>
<dbReference type="PANTHER" id="PTHR43048:SF3">
    <property type="entry name" value="METHYLMALONYL-COA EPIMERASE, MITOCHONDRIAL"/>
    <property type="match status" value="1"/>
</dbReference>
<dbReference type="GO" id="GO:0004493">
    <property type="term" value="F:methylmalonyl-CoA epimerase activity"/>
    <property type="evidence" value="ECO:0007669"/>
    <property type="project" value="TreeGrafter"/>
</dbReference>
<evidence type="ECO:0000313" key="4">
    <source>
        <dbReference type="Proteomes" id="UP000670475"/>
    </source>
</evidence>
<name>A0A940RVQ1_9ACTN</name>
<accession>A0A940RVQ1</accession>
<dbReference type="AlphaFoldDB" id="A0A940RVQ1"/>
<dbReference type="Proteomes" id="UP000670475">
    <property type="component" value="Unassembled WGS sequence"/>
</dbReference>
<evidence type="ECO:0000313" key="3">
    <source>
        <dbReference type="EMBL" id="MBP0456308.1"/>
    </source>
</evidence>
<dbReference type="SUPFAM" id="SSF54593">
    <property type="entry name" value="Glyoxalase/Bleomycin resistance protein/Dihydroxybiphenyl dioxygenase"/>
    <property type="match status" value="1"/>
</dbReference>
<comment type="caution">
    <text evidence="3">The sequence shown here is derived from an EMBL/GenBank/DDBJ whole genome shotgun (WGS) entry which is preliminary data.</text>
</comment>
<evidence type="ECO:0000256" key="1">
    <source>
        <dbReference type="ARBA" id="ARBA00022723"/>
    </source>
</evidence>
<dbReference type="Pfam" id="PF00903">
    <property type="entry name" value="Glyoxalase"/>
    <property type="match status" value="1"/>
</dbReference>
<dbReference type="RefSeq" id="WP_209338098.1">
    <property type="nucleotide sequence ID" value="NZ_JAGIQL010000004.1"/>
</dbReference>
<dbReference type="Gene3D" id="3.10.180.10">
    <property type="entry name" value="2,3-Dihydroxybiphenyl 1,2-Dioxygenase, domain 1"/>
    <property type="match status" value="1"/>
</dbReference>
<protein>
    <submittedName>
        <fullName evidence="3">VOC family protein</fullName>
    </submittedName>
</protein>
<dbReference type="GO" id="GO:0046872">
    <property type="term" value="F:metal ion binding"/>
    <property type="evidence" value="ECO:0007669"/>
    <property type="project" value="UniProtKB-KW"/>
</dbReference>
<dbReference type="InterPro" id="IPR029068">
    <property type="entry name" value="Glyas_Bleomycin-R_OHBP_Dase"/>
</dbReference>
<dbReference type="PROSITE" id="PS51819">
    <property type="entry name" value="VOC"/>
    <property type="match status" value="1"/>
</dbReference>
<gene>
    <name evidence="3" type="ORF">JFN87_02165</name>
</gene>